<protein>
    <recommendedName>
        <fullName evidence="2">26S proteasome complex subunit SEM1</fullName>
    </recommendedName>
</protein>
<feature type="compositionally biased region" description="Acidic residues" evidence="3">
    <location>
        <begin position="31"/>
        <end position="40"/>
    </location>
</feature>
<sequence length="84" mass="9876">MSGKLYEKAHSNYKINTTNMSTKEPVRSSLEDDDEFEDFPADSWPSQPVSQDLTRDSNLWAEDWDDIEVEDDFTKELKEELEKQ</sequence>
<dbReference type="GO" id="GO:0000724">
    <property type="term" value="P:double-strand break repair via homologous recombination"/>
    <property type="evidence" value="ECO:0007669"/>
    <property type="project" value="TreeGrafter"/>
</dbReference>
<comment type="function">
    <text evidence="2">Component of the 26S proteasome, a multiprotein complex involved in the ATP-dependent degradation of ubiquitinated proteins.</text>
</comment>
<dbReference type="Proteomes" id="UP000065495">
    <property type="component" value="Chromosome 8"/>
</dbReference>
<dbReference type="GO" id="GO:0008541">
    <property type="term" value="C:proteasome regulatory particle, lid subcomplex"/>
    <property type="evidence" value="ECO:0007669"/>
    <property type="project" value="UniProtKB-UniRule"/>
</dbReference>
<dbReference type="GO" id="GO:0006406">
    <property type="term" value="P:mRNA export from nucleus"/>
    <property type="evidence" value="ECO:0007669"/>
    <property type="project" value="UniProtKB-UniRule"/>
</dbReference>
<dbReference type="GO" id="GO:0005634">
    <property type="term" value="C:nucleus"/>
    <property type="evidence" value="ECO:0007669"/>
    <property type="project" value="UniProtKB-SubCell"/>
</dbReference>
<name>W0TI17_KLUMD</name>
<dbReference type="PANTHER" id="PTHR16771">
    <property type="entry name" value="26 PROTEASOME COMPLEX SUBUNIT DSS1"/>
    <property type="match status" value="1"/>
</dbReference>
<evidence type="ECO:0000256" key="3">
    <source>
        <dbReference type="SAM" id="MobiDB-lite"/>
    </source>
</evidence>
<feature type="region of interest" description="Disordered" evidence="3">
    <location>
        <begin position="16"/>
        <end position="53"/>
    </location>
</feature>
<gene>
    <name evidence="4" type="ORF">KLMA_80402</name>
</gene>
<dbReference type="GO" id="GO:0043248">
    <property type="term" value="P:proteasome assembly"/>
    <property type="evidence" value="ECO:0007669"/>
    <property type="project" value="UniProtKB-UniRule"/>
</dbReference>
<dbReference type="KEGG" id="kmx:KLMA_80402"/>
<comment type="similarity">
    <text evidence="1 2">Belongs to the DSS1/SEM1 family.</text>
</comment>
<keyword evidence="2" id="KW-0539">Nucleus</keyword>
<evidence type="ECO:0000313" key="4">
    <source>
        <dbReference type="EMBL" id="BAO42713.2"/>
    </source>
</evidence>
<dbReference type="GeneID" id="34718589"/>
<dbReference type="InterPro" id="IPR007834">
    <property type="entry name" value="DSS1_SEM1"/>
</dbReference>
<evidence type="ECO:0000256" key="2">
    <source>
        <dbReference type="RuleBase" id="RU369057"/>
    </source>
</evidence>
<evidence type="ECO:0000256" key="1">
    <source>
        <dbReference type="ARBA" id="ARBA00034491"/>
    </source>
</evidence>
<reference evidence="4 5" key="1">
    <citation type="journal article" date="2015" name="Biotechnol. Biofuels">
        <title>Genetic basis of the highly efficient yeast Kluyveromyces marxianus: complete genome sequence and transcriptome analyses.</title>
        <authorList>
            <person name="Lertwattanasakul N."/>
            <person name="Kosaka T."/>
            <person name="Hosoyama A."/>
            <person name="Suzuki Y."/>
            <person name="Rodrussamee N."/>
            <person name="Matsutani M."/>
            <person name="Murata M."/>
            <person name="Fujimoto N."/>
            <person name="Suprayogi"/>
            <person name="Tsuchikane K."/>
            <person name="Limtong S."/>
            <person name="Fujita N."/>
            <person name="Yamada M."/>
        </authorList>
    </citation>
    <scope>NUCLEOTIDE SEQUENCE [LARGE SCALE GENOMIC DNA]</scope>
    <source>
        <strain evidence="5">DMKU3-1042 / BCC 29191 / NBRC 104275</strain>
    </source>
</reference>
<evidence type="ECO:0000313" key="5">
    <source>
        <dbReference type="Proteomes" id="UP000065495"/>
    </source>
</evidence>
<dbReference type="OrthoDB" id="4061713at2759"/>
<accession>W0TI17</accession>
<dbReference type="VEuPathDB" id="FungiDB:KLMA_80402"/>
<dbReference type="Pfam" id="PF05160">
    <property type="entry name" value="DSS1_SEM1"/>
    <property type="match status" value="1"/>
</dbReference>
<dbReference type="RefSeq" id="XP_022678446.1">
    <property type="nucleotide sequence ID" value="XM_022822157.1"/>
</dbReference>
<keyword evidence="2 4" id="KW-0647">Proteasome</keyword>
<dbReference type="SMART" id="SM01385">
    <property type="entry name" value="DSS1_SEM1"/>
    <property type="match status" value="1"/>
</dbReference>
<dbReference type="AlphaFoldDB" id="W0TI17"/>
<dbReference type="CDD" id="cd13768">
    <property type="entry name" value="DSS1_Sem1"/>
    <property type="match status" value="1"/>
</dbReference>
<proteinExistence type="inferred from homology"/>
<organism evidence="4 5">
    <name type="scientific">Kluyveromyces marxianus (strain DMKU3-1042 / BCC 29191 / NBRC 104275)</name>
    <name type="common">Yeast</name>
    <name type="synonym">Candida kefyr</name>
    <dbReference type="NCBI Taxonomy" id="1003335"/>
    <lineage>
        <taxon>Eukaryota</taxon>
        <taxon>Fungi</taxon>
        <taxon>Dikarya</taxon>
        <taxon>Ascomycota</taxon>
        <taxon>Saccharomycotina</taxon>
        <taxon>Saccharomycetes</taxon>
        <taxon>Saccharomycetales</taxon>
        <taxon>Saccharomycetaceae</taxon>
        <taxon>Kluyveromyces</taxon>
    </lineage>
</organism>
<dbReference type="PANTHER" id="PTHR16771:SF0">
    <property type="entry name" value="26S PROTEASOME COMPLEX SUBUNIT SEM1"/>
    <property type="match status" value="1"/>
</dbReference>
<comment type="subcellular location">
    <subcellularLocation>
        <location evidence="2">Nucleus</location>
    </subcellularLocation>
</comment>
<dbReference type="EMBL" id="AP012220">
    <property type="protein sequence ID" value="BAO42713.2"/>
    <property type="molecule type" value="Genomic_DNA"/>
</dbReference>